<dbReference type="PROSITE" id="PS51257">
    <property type="entry name" value="PROKAR_LIPOPROTEIN"/>
    <property type="match status" value="1"/>
</dbReference>
<proteinExistence type="predicted"/>
<dbReference type="Proteomes" id="UP000221961">
    <property type="component" value="Chromosome"/>
</dbReference>
<name>A0A291RI26_9NOCA</name>
<protein>
    <submittedName>
        <fullName evidence="2">Beta-mannosidase</fullName>
    </submittedName>
</protein>
<accession>A0A291RI26</accession>
<sequence>MVRPGFHRFSVLLAAGVLALAACVERVPHSERVTPTGPTVVSAPPAEAIVRADPGGMLLRDRRWWPAGFNAPQLATNYAVNFGCGAEVDLDAFFGKLPPHAMTRFSLFQALAVNKNTGKLDFTAADAVFTAAERHGQVLLPVLAPQNGDCDDEVFKQRAWYADGWKRFTASKGRAVMSLHDWVTAAVRRWRSSPILAGWELVGEPETSVCDRGRCELRYRTCPRDAAQVLRAFMDQAGTLVRELDPRRPIFAGFIGGSQCGTAGDSFAFVSASPQIDVLEYHDYNEDRDPLPGGPTNGLARRLQQAARLGKPLLVAEIGEYAGSCDDLTARRDVLAARLDGQRAAGTAGGLIWAFVPDPRPDECTYDVGPGDPLWGLVARLITLG</sequence>
<feature type="chain" id="PRO_5013239792" evidence="1">
    <location>
        <begin position="22"/>
        <end position="385"/>
    </location>
</feature>
<evidence type="ECO:0000313" key="3">
    <source>
        <dbReference type="Proteomes" id="UP000221961"/>
    </source>
</evidence>
<dbReference type="KEGG" id="ntp:CRH09_12965"/>
<evidence type="ECO:0000256" key="1">
    <source>
        <dbReference type="SAM" id="SignalP"/>
    </source>
</evidence>
<dbReference type="InterPro" id="IPR017853">
    <property type="entry name" value="GH"/>
</dbReference>
<dbReference type="SUPFAM" id="SSF51445">
    <property type="entry name" value="(Trans)glycosidases"/>
    <property type="match status" value="1"/>
</dbReference>
<reference evidence="2 3" key="1">
    <citation type="submission" date="2017-10" db="EMBL/GenBank/DDBJ databases">
        <title>Comparative genomics between pathogenic Norcardia.</title>
        <authorList>
            <person name="Zeng L."/>
        </authorList>
    </citation>
    <scope>NUCLEOTIDE SEQUENCE [LARGE SCALE GENOMIC DNA]</scope>
    <source>
        <strain evidence="2 3">NC_YFY_NT001</strain>
    </source>
</reference>
<feature type="signal peptide" evidence="1">
    <location>
        <begin position="1"/>
        <end position="21"/>
    </location>
</feature>
<evidence type="ECO:0000313" key="2">
    <source>
        <dbReference type="EMBL" id="ATL66980.1"/>
    </source>
</evidence>
<dbReference type="Gene3D" id="3.20.20.80">
    <property type="entry name" value="Glycosidases"/>
    <property type="match status" value="1"/>
</dbReference>
<organism evidence="2 3">
    <name type="scientific">Nocardia terpenica</name>
    <dbReference type="NCBI Taxonomy" id="455432"/>
    <lineage>
        <taxon>Bacteria</taxon>
        <taxon>Bacillati</taxon>
        <taxon>Actinomycetota</taxon>
        <taxon>Actinomycetes</taxon>
        <taxon>Mycobacteriales</taxon>
        <taxon>Nocardiaceae</taxon>
        <taxon>Nocardia</taxon>
    </lineage>
</organism>
<keyword evidence="1" id="KW-0732">Signal</keyword>
<dbReference type="AlphaFoldDB" id="A0A291RI26"/>
<dbReference type="EMBL" id="CP023778">
    <property type="protein sequence ID" value="ATL66980.1"/>
    <property type="molecule type" value="Genomic_DNA"/>
</dbReference>
<gene>
    <name evidence="2" type="ORF">CRH09_12965</name>
</gene>